<evidence type="ECO:0000256" key="5">
    <source>
        <dbReference type="ARBA" id="ARBA00022517"/>
    </source>
</evidence>
<gene>
    <name evidence="8" type="ORF">ASCRUDRAFT_8119</name>
</gene>
<dbReference type="RefSeq" id="XP_020047484.1">
    <property type="nucleotide sequence ID" value="XM_020194583.1"/>
</dbReference>
<evidence type="ECO:0000256" key="7">
    <source>
        <dbReference type="SAM" id="MobiDB-lite"/>
    </source>
</evidence>
<evidence type="ECO:0000256" key="1">
    <source>
        <dbReference type="ARBA" id="ARBA00004604"/>
    </source>
</evidence>
<dbReference type="AlphaFoldDB" id="A0A1D2VI66"/>
<comment type="similarity">
    <text evidence="3">Belongs to the NOP53 family.</text>
</comment>
<evidence type="ECO:0000256" key="3">
    <source>
        <dbReference type="ARBA" id="ARBA00008838"/>
    </source>
</evidence>
<sequence>MPFNNKKLIQLFNLFINSINRASMDELKKELSLGLKRSQMKIDKLKLKLQDIQSKRLCFQSPPNKLYSCFKRFFKDYRFAKVLVKKLNYGFSLTRQFSLTSGVGSLFSKHYMRSIICPNISSVYCGNTIENKLNHKLKFEPKSLVLATTPNNCNEMIDIVDKIQKQFNDLSVFLVTVDSIGNKFKIRNGISELWLEEDIEIEKSELLHSGIPTDVDSGVIEEINYNRNEIKWKSIENYYKIEIPILMNEKSRFVKNLNIQSYLSNTLFNNGEIVTMFYMLSPKKIEQVEEKQKNNSNKFLSYLSIKLPVLRPKAINNKLIYHFKLLEEIPINYRMVITNCKNNLLKEINNEAASLFLQNNETIKKIQTKEFRIFATVVRKNNKIGEENNLKVFDERYEVIAGGGEWGDKANILVLSPEAELEEGDELKFWMLDPKRIEEYEKERESGSLKVHEGVNLENTGFVIWTNAIEMEVGRPSQRSQSSRKTKRSWRKNIDIDDIERDLEEKREAIRKYGIEDIEKLPSSELFEIDTVGSSDILRKKKIEIKTLKADEILNKRSKLPTLVHPKKINNKIQGVDKKEAFKLMKLAGKVQGVTRTQAILEEVHSKKKNGKRNNKLDLYDAWNDSEKTVKKSKMINDIYKENRSLTSYTKAKVIPETLKKAPIQIREIEDIPMGGKSYNPSLEDWKSLIIKEYEKEKFIEDRKLQIESKNHRIQKLILEIEKKEKEDDEVDSDDDVDEKEEDNNGLGLSLNKPVVRKQKTKAKRNKEKKHQERIQLENEVKLLKKQITELQDLNVIKKKVEKESAEKEKLLNTKKIEKNSKIQKRKLGTKYNPINPQLEVKLSDELTDSLRKLRPEGNLFYDQMRIMQSKGKVEARVPVVKKRRYAQKVTEKWTFKDFK</sequence>
<dbReference type="PANTHER" id="PTHR14211:SF7">
    <property type="entry name" value="RIBOSOME BIOGENESIS PROTEIN NOP53"/>
    <property type="match status" value="1"/>
</dbReference>
<feature type="compositionally biased region" description="Acidic residues" evidence="7">
    <location>
        <begin position="727"/>
        <end position="744"/>
    </location>
</feature>
<dbReference type="Proteomes" id="UP000095038">
    <property type="component" value="Unassembled WGS sequence"/>
</dbReference>
<evidence type="ECO:0000256" key="6">
    <source>
        <dbReference type="ARBA" id="ARBA00023242"/>
    </source>
</evidence>
<name>A0A1D2VI66_9ASCO</name>
<protein>
    <recommendedName>
        <fullName evidence="4">Ribosome biogenesis protein NOP53</fullName>
    </recommendedName>
</protein>
<evidence type="ECO:0000313" key="8">
    <source>
        <dbReference type="EMBL" id="ODV61177.1"/>
    </source>
</evidence>
<feature type="compositionally biased region" description="Basic residues" evidence="7">
    <location>
        <begin position="755"/>
        <end position="769"/>
    </location>
</feature>
<reference evidence="9" key="1">
    <citation type="submission" date="2016-05" db="EMBL/GenBank/DDBJ databases">
        <title>Comparative genomics of biotechnologically important yeasts.</title>
        <authorList>
            <consortium name="DOE Joint Genome Institute"/>
            <person name="Riley R."/>
            <person name="Haridas S."/>
            <person name="Wolfe K.H."/>
            <person name="Lopes M.R."/>
            <person name="Hittinger C.T."/>
            <person name="Goker M."/>
            <person name="Salamov A."/>
            <person name="Wisecaver J."/>
            <person name="Long T.M."/>
            <person name="Aerts A.L."/>
            <person name="Barry K."/>
            <person name="Choi C."/>
            <person name="Clum A."/>
            <person name="Coughlan A.Y."/>
            <person name="Deshpande S."/>
            <person name="Douglass A.P."/>
            <person name="Hanson S.J."/>
            <person name="Klenk H.-P."/>
            <person name="Labutti K."/>
            <person name="Lapidus A."/>
            <person name="Lindquist E."/>
            <person name="Lipzen A."/>
            <person name="Meier-Kolthoff J.P."/>
            <person name="Ohm R.A."/>
            <person name="Otillar R.P."/>
            <person name="Pangilinan J."/>
            <person name="Peng Y."/>
            <person name="Rokas A."/>
            <person name="Rosa C.A."/>
            <person name="Scheuner C."/>
            <person name="Sibirny A.A."/>
            <person name="Slot J.C."/>
            <person name="Stielow J.B."/>
            <person name="Sun H."/>
            <person name="Kurtzman C.P."/>
            <person name="Blackwell M."/>
            <person name="Grigoriev I.V."/>
            <person name="Jeffries T.W."/>
        </authorList>
    </citation>
    <scope>NUCLEOTIDE SEQUENCE [LARGE SCALE GENOMIC DNA]</scope>
    <source>
        <strain evidence="9">DSM 1968</strain>
    </source>
</reference>
<keyword evidence="9" id="KW-1185">Reference proteome</keyword>
<dbReference type="GO" id="GO:0006364">
    <property type="term" value="P:rRNA processing"/>
    <property type="evidence" value="ECO:0007669"/>
    <property type="project" value="TreeGrafter"/>
</dbReference>
<proteinExistence type="inferred from homology"/>
<dbReference type="Pfam" id="PF07767">
    <property type="entry name" value="Nop53"/>
    <property type="match status" value="1"/>
</dbReference>
<dbReference type="GO" id="GO:0005730">
    <property type="term" value="C:nucleolus"/>
    <property type="evidence" value="ECO:0007669"/>
    <property type="project" value="UniProtKB-SubCell"/>
</dbReference>
<comment type="subcellular location">
    <subcellularLocation>
        <location evidence="1">Nucleus</location>
        <location evidence="1">Nucleolus</location>
    </subcellularLocation>
    <subcellularLocation>
        <location evidence="2">Nucleus</location>
        <location evidence="2">Nucleoplasm</location>
    </subcellularLocation>
</comment>
<dbReference type="InterPro" id="IPR011687">
    <property type="entry name" value="Nop53/GLTSCR2"/>
</dbReference>
<keyword evidence="5" id="KW-0690">Ribosome biogenesis</keyword>
<evidence type="ECO:0000313" key="9">
    <source>
        <dbReference type="Proteomes" id="UP000095038"/>
    </source>
</evidence>
<dbReference type="OrthoDB" id="5072at2759"/>
<dbReference type="EMBL" id="KV454480">
    <property type="protein sequence ID" value="ODV61177.1"/>
    <property type="molecule type" value="Genomic_DNA"/>
</dbReference>
<dbReference type="PANTHER" id="PTHR14211">
    <property type="entry name" value="GLIOMA SUPPRESSOR CANDIDATE REGION GENE 2"/>
    <property type="match status" value="1"/>
</dbReference>
<dbReference type="STRING" id="1344418.A0A1D2VI66"/>
<dbReference type="GO" id="GO:0005654">
    <property type="term" value="C:nucleoplasm"/>
    <property type="evidence" value="ECO:0007669"/>
    <property type="project" value="UniProtKB-SubCell"/>
</dbReference>
<dbReference type="GO" id="GO:0000027">
    <property type="term" value="P:ribosomal large subunit assembly"/>
    <property type="evidence" value="ECO:0007669"/>
    <property type="project" value="TreeGrafter"/>
</dbReference>
<keyword evidence="6" id="KW-0539">Nucleus</keyword>
<evidence type="ECO:0000256" key="2">
    <source>
        <dbReference type="ARBA" id="ARBA00004642"/>
    </source>
</evidence>
<dbReference type="GO" id="GO:0008097">
    <property type="term" value="F:5S rRNA binding"/>
    <property type="evidence" value="ECO:0007669"/>
    <property type="project" value="TreeGrafter"/>
</dbReference>
<dbReference type="InParanoid" id="A0A1D2VI66"/>
<feature type="region of interest" description="Disordered" evidence="7">
    <location>
        <begin position="727"/>
        <end position="773"/>
    </location>
</feature>
<evidence type="ECO:0000256" key="4">
    <source>
        <dbReference type="ARBA" id="ARBA00018339"/>
    </source>
</evidence>
<organism evidence="8 9">
    <name type="scientific">Ascoidea rubescens DSM 1968</name>
    <dbReference type="NCBI Taxonomy" id="1344418"/>
    <lineage>
        <taxon>Eukaryota</taxon>
        <taxon>Fungi</taxon>
        <taxon>Dikarya</taxon>
        <taxon>Ascomycota</taxon>
        <taxon>Saccharomycotina</taxon>
        <taxon>Saccharomycetes</taxon>
        <taxon>Ascoideaceae</taxon>
        <taxon>Ascoidea</taxon>
    </lineage>
</organism>
<dbReference type="GeneID" id="30968219"/>
<accession>A0A1D2VI66</accession>